<evidence type="ECO:0000256" key="2">
    <source>
        <dbReference type="ARBA" id="ARBA00004574"/>
    </source>
</evidence>
<evidence type="ECO:0000256" key="4">
    <source>
        <dbReference type="ARBA" id="ARBA00016175"/>
    </source>
</evidence>
<dbReference type="PANTHER" id="PTHR14865:SF2">
    <property type="entry name" value="CST COMPLEX SUBUNIT CTC1"/>
    <property type="match status" value="1"/>
</dbReference>
<feature type="compositionally biased region" description="Low complexity" evidence="9">
    <location>
        <begin position="25"/>
        <end position="44"/>
    </location>
</feature>
<comment type="similarity">
    <text evidence="3">Belongs to the CTC1 family.</text>
</comment>
<dbReference type="GeneID" id="100833920"/>
<feature type="region of interest" description="Disordered" evidence="9">
    <location>
        <begin position="25"/>
        <end position="61"/>
    </location>
</feature>
<dbReference type="STRING" id="15368.A0A0Q3IVM8"/>
<evidence type="ECO:0000313" key="12">
    <source>
        <dbReference type="Proteomes" id="UP000008810"/>
    </source>
</evidence>
<evidence type="ECO:0000256" key="9">
    <source>
        <dbReference type="SAM" id="MobiDB-lite"/>
    </source>
</evidence>
<sequence>MEPPPEASAPRRLAVADILRIRRPTTGASSLVSSSPSSATSTSPPRKKPKHPAPSPAHSTAPFAPIPQPVLLAGMLSLSSASSPAACRNHCLSLSDPSSAASVCCYLLDFDPAAIGREIRVLAWNFLPSIDAHGAGVLEVVRWCLAEAPELVPHPSFLTTIPLNCVDAEPDLATRGRVFGVVMSVSVMFNVQKSKADGGGDSVGFIVEMMCCGCRQCRASHPERDQDHKFEVEKFVYFVDSASRWRPVLARLIARLVSVTGLKKKMVSVGKKGSYTMLVSSTKTLVAWCPSYVGVPPSDQLPGKCGGLYSGVVSGIYMQGMLVELDEIAWLLIDDKQLLPSHSLRVGAVISVRNFQAVRQNFAWTSVVLLGTCSKTSITMNSFSLVDSKCHLRTESRDLLVKSVESLELSDRFWMLLLTSCFKQKFTKLFSKEEISGLKNMQGLVHTYATKVLSSKGSKSQHDFFMKFCNHNCGSSCTGSNLEACKLVIPFANFICKGESLWISTMLKFWNSIEKVSKHQGLKHFLCDGVSSPSTTKRMISSGDLGLVLVGSIKMSSIPGRLQLVDDTGCIDLVIPDIPPNVCMDGIYEINDCKLALEGPVAYLDHFGVADPLSCKAVLEKLSYRKSVHHLKIYGIVHWSELNLIGPSSHIPLQTIKCARLFHLLKLSHIFPAISDIQHHTMPGPSLYAEAVIVPYNLKFTGRADCIEHPESFKVSSTSSLYNSKVSMEKPCHIPCSLSFRTTNLSGTLVSSYCCGPDGTVLIDTSTTGGEQGHTSRILLEFKEGCFLKYQLLRIGGYYLLECPSNNHSFAVKDCGCFQGGKISLHSQDNLWSLSITFNGNINMKQGIVDQSIGISSAEVDEPFSRNTIHNEIKLVKSWTDFRQCSDFHLQFYCEAVREKMEEYDTICYVLNELCSYSNEVMTVSSCIEIMMHKKPFSSSNLENEKLVQGDLISLHGKVENIHSLDCKEGRRVPGFEKCSICIHVADHNQTVRLRGYLSKNCYPVGLGPGAVVTFHRVLLTQHELLLTQVTYIEVTSINHTDLNREHATPLMPDGLKDGSLTTISPCVILHQKHFTDSGPIQFQCRVVTIHLLVLDSRLNDFPASESINQSKILKVKVPVAGFVVDDGSSLCCCWADDARAELLLRLQEVAVLDFSVNLKSTKDKSNSKLQQTVGSCLEQILKKQKKVTVKNYGIPPDISCRDLELSSGIGNVLSSLEEKLLKFIILNACWKGTLNVIASVFNPNALDRSNADLPVVYPVQNMQNFWVTEVFQVDPLEEARRLYCRLDSR</sequence>
<dbReference type="GO" id="GO:0003697">
    <property type="term" value="F:single-stranded DNA binding"/>
    <property type="evidence" value="ECO:0000318"/>
    <property type="project" value="GO_Central"/>
</dbReference>
<evidence type="ECO:0000256" key="8">
    <source>
        <dbReference type="ARBA" id="ARBA00023242"/>
    </source>
</evidence>
<keyword evidence="8" id="KW-0539">Nucleus</keyword>
<evidence type="ECO:0000256" key="1">
    <source>
        <dbReference type="ARBA" id="ARBA00004123"/>
    </source>
</evidence>
<dbReference type="GO" id="GO:0045740">
    <property type="term" value="P:positive regulation of DNA replication"/>
    <property type="evidence" value="ECO:0000318"/>
    <property type="project" value="GO_Central"/>
</dbReference>
<keyword evidence="12" id="KW-1185">Reference proteome</keyword>
<dbReference type="ExpressionAtlas" id="A0A0Q3IVM8">
    <property type="expression patterns" value="baseline"/>
</dbReference>
<keyword evidence="5" id="KW-0158">Chromosome</keyword>
<dbReference type="Proteomes" id="UP000008810">
    <property type="component" value="Chromosome 4"/>
</dbReference>
<reference evidence="11" key="3">
    <citation type="submission" date="2018-08" db="UniProtKB">
        <authorList>
            <consortium name="EnsemblPlants"/>
        </authorList>
    </citation>
    <scope>IDENTIFICATION</scope>
    <source>
        <strain evidence="11">cv. Bd21</strain>
    </source>
</reference>
<evidence type="ECO:0000256" key="3">
    <source>
        <dbReference type="ARBA" id="ARBA00006332"/>
    </source>
</evidence>
<keyword evidence="7" id="KW-0238">DNA-binding</keyword>
<comment type="subcellular location">
    <subcellularLocation>
        <location evidence="2">Chromosome</location>
        <location evidence="2">Telomere</location>
    </subcellularLocation>
    <subcellularLocation>
        <location evidence="1">Nucleus</location>
    </subcellularLocation>
</comment>
<evidence type="ECO:0000313" key="11">
    <source>
        <dbReference type="EnsemblPlants" id="KQJ90080"/>
    </source>
</evidence>
<dbReference type="PANTHER" id="PTHR14865">
    <property type="entry name" value="CST COMPLEX SUBUNIT CTC1"/>
    <property type="match status" value="1"/>
</dbReference>
<dbReference type="InterPro" id="IPR028262">
    <property type="entry name" value="CTC1_plant"/>
</dbReference>
<gene>
    <name evidence="11" type="primary">LOC100833920</name>
    <name evidence="10" type="ORF">BRADI_4g29310v3</name>
</gene>
<dbReference type="RefSeq" id="XP_010238128.1">
    <property type="nucleotide sequence ID" value="XM_010239826.3"/>
</dbReference>
<dbReference type="GO" id="GO:1990879">
    <property type="term" value="C:CST complex"/>
    <property type="evidence" value="ECO:0000318"/>
    <property type="project" value="GO_Central"/>
</dbReference>
<dbReference type="GO" id="GO:0010833">
    <property type="term" value="P:telomere maintenance via telomere lengthening"/>
    <property type="evidence" value="ECO:0000318"/>
    <property type="project" value="GO_Central"/>
</dbReference>
<dbReference type="Gramene" id="KQJ90080">
    <property type="protein sequence ID" value="KQJ90080"/>
    <property type="gene ID" value="BRADI_4g29310v3"/>
</dbReference>
<dbReference type="OrthoDB" id="2314520at2759"/>
<dbReference type="EnsemblPlants" id="KQJ90080">
    <property type="protein sequence ID" value="KQJ90080"/>
    <property type="gene ID" value="BRADI_4g29310v3"/>
</dbReference>
<protein>
    <recommendedName>
        <fullName evidence="4">CST complex subunit CTC1</fullName>
    </recommendedName>
</protein>
<keyword evidence="6" id="KW-0779">Telomere</keyword>
<evidence type="ECO:0000256" key="5">
    <source>
        <dbReference type="ARBA" id="ARBA00022454"/>
    </source>
</evidence>
<reference evidence="10" key="2">
    <citation type="submission" date="2017-06" db="EMBL/GenBank/DDBJ databases">
        <title>WGS assembly of Brachypodium distachyon.</title>
        <authorList>
            <consortium name="The International Brachypodium Initiative"/>
            <person name="Lucas S."/>
            <person name="Harmon-Smith M."/>
            <person name="Lail K."/>
            <person name="Tice H."/>
            <person name="Grimwood J."/>
            <person name="Bruce D."/>
            <person name="Barry K."/>
            <person name="Shu S."/>
            <person name="Lindquist E."/>
            <person name="Wang M."/>
            <person name="Pitluck S."/>
            <person name="Vogel J.P."/>
            <person name="Garvin D.F."/>
            <person name="Mockler T.C."/>
            <person name="Schmutz J."/>
            <person name="Rokhsar D."/>
            <person name="Bevan M.W."/>
        </authorList>
    </citation>
    <scope>NUCLEOTIDE SEQUENCE</scope>
    <source>
        <strain evidence="10">Bd21</strain>
    </source>
</reference>
<dbReference type="Pfam" id="PF15491">
    <property type="entry name" value="CTC1_2"/>
    <property type="match status" value="1"/>
</dbReference>
<organism evidence="10">
    <name type="scientific">Brachypodium distachyon</name>
    <name type="common">Purple false brome</name>
    <name type="synonym">Trachynia distachya</name>
    <dbReference type="NCBI Taxonomy" id="15368"/>
    <lineage>
        <taxon>Eukaryota</taxon>
        <taxon>Viridiplantae</taxon>
        <taxon>Streptophyta</taxon>
        <taxon>Embryophyta</taxon>
        <taxon>Tracheophyta</taxon>
        <taxon>Spermatophyta</taxon>
        <taxon>Magnoliopsida</taxon>
        <taxon>Liliopsida</taxon>
        <taxon>Poales</taxon>
        <taxon>Poaceae</taxon>
        <taxon>BOP clade</taxon>
        <taxon>Pooideae</taxon>
        <taxon>Stipodae</taxon>
        <taxon>Brachypodieae</taxon>
        <taxon>Brachypodium</taxon>
    </lineage>
</organism>
<proteinExistence type="inferred from homology"/>
<accession>A0A0Q3IVM8</accession>
<evidence type="ECO:0000313" key="10">
    <source>
        <dbReference type="EMBL" id="KQJ90080.1"/>
    </source>
</evidence>
<dbReference type="KEGG" id="bdi:100833920"/>
<dbReference type="GO" id="GO:0042162">
    <property type="term" value="F:telomeric DNA binding"/>
    <property type="evidence" value="ECO:0000318"/>
    <property type="project" value="GO_Central"/>
</dbReference>
<dbReference type="EMBL" id="CM000883">
    <property type="protein sequence ID" value="KQJ90080.1"/>
    <property type="molecule type" value="Genomic_DNA"/>
</dbReference>
<evidence type="ECO:0000256" key="7">
    <source>
        <dbReference type="ARBA" id="ARBA00023125"/>
    </source>
</evidence>
<name>A0A0Q3IVM8_BRADI</name>
<dbReference type="InterPro" id="IPR042617">
    <property type="entry name" value="CTC1-like"/>
</dbReference>
<evidence type="ECO:0000256" key="6">
    <source>
        <dbReference type="ARBA" id="ARBA00022895"/>
    </source>
</evidence>
<reference evidence="10 11" key="1">
    <citation type="journal article" date="2010" name="Nature">
        <title>Genome sequencing and analysis of the model grass Brachypodium distachyon.</title>
        <authorList>
            <consortium name="International Brachypodium Initiative"/>
        </authorList>
    </citation>
    <scope>NUCLEOTIDE SEQUENCE [LARGE SCALE GENOMIC DNA]</scope>
    <source>
        <strain evidence="10">Bd21</strain>
        <strain evidence="11">cv. Bd21</strain>
    </source>
</reference>